<accession>A0A3M8AL41</accession>
<reference evidence="2 5" key="2">
    <citation type="submission" date="2019-06" db="EMBL/GenBank/DDBJ databases">
        <title>Whole genome shotgun sequence of Brevibacillus agri NBRC 15538.</title>
        <authorList>
            <person name="Hosoyama A."/>
            <person name="Uohara A."/>
            <person name="Ohji S."/>
            <person name="Ichikawa N."/>
        </authorList>
    </citation>
    <scope>NUCLEOTIDE SEQUENCE [LARGE SCALE GENOMIC DNA]</scope>
    <source>
        <strain evidence="2 5">NBRC 15538</strain>
    </source>
</reference>
<feature type="transmembrane region" description="Helical" evidence="1">
    <location>
        <begin position="358"/>
        <end position="377"/>
    </location>
</feature>
<dbReference type="RefSeq" id="WP_007782957.1">
    <property type="nucleotide sequence ID" value="NZ_BJOD01000035.1"/>
</dbReference>
<dbReference type="PIRSF" id="PIRSF037259">
    <property type="entry name" value="EcsB_ABC"/>
    <property type="match status" value="1"/>
</dbReference>
<dbReference type="GO" id="GO:0016020">
    <property type="term" value="C:membrane"/>
    <property type="evidence" value="ECO:0007669"/>
    <property type="project" value="InterPro"/>
</dbReference>
<feature type="transmembrane region" description="Helical" evidence="1">
    <location>
        <begin position="299"/>
        <end position="326"/>
    </location>
</feature>
<name>A0A3M8AL41_9BACL</name>
<proteinExistence type="predicted"/>
<keyword evidence="1" id="KW-0472">Membrane</keyword>
<reference evidence="3 4" key="1">
    <citation type="submission" date="2018-10" db="EMBL/GenBank/DDBJ databases">
        <title>Phylogenomics of Brevibacillus.</title>
        <authorList>
            <person name="Dunlap C."/>
        </authorList>
    </citation>
    <scope>NUCLEOTIDE SEQUENCE [LARGE SCALE GENOMIC DNA]</scope>
    <source>
        <strain evidence="3 4">NRRL NRS 1219</strain>
    </source>
</reference>
<organism evidence="3 4">
    <name type="scientific">Brevibacillus agri</name>
    <dbReference type="NCBI Taxonomy" id="51101"/>
    <lineage>
        <taxon>Bacteria</taxon>
        <taxon>Bacillati</taxon>
        <taxon>Bacillota</taxon>
        <taxon>Bacilli</taxon>
        <taxon>Bacillales</taxon>
        <taxon>Paenibacillaceae</taxon>
        <taxon>Brevibacillus</taxon>
    </lineage>
</organism>
<feature type="transmembrane region" description="Helical" evidence="1">
    <location>
        <begin position="171"/>
        <end position="191"/>
    </location>
</feature>
<sequence>MKIDADQLFRKRLHAFSTEFIRYAQYMANGGVLFIAVFLTGLLSLYYRGIIAMIPPWFPLAHGLALVIALFVTRSPHRTFLLEADLLFLTPHETRLGGYFRKAQVYNFAVQSVGLFVLLLLLSPVYAGVVGATGAQLWLYWLVPFLLKGWNVHSSWIFLRLSAKKTERLYTLARFGLSYLLLAWVLSAGQFLSFSHVPFAGVIGAALLVWLHVQMRKVQAGLPLQWYRLLAVENRLRHRFYQIMNNFRDVPALQRQVKPRFWLTALTQLVPYSQANTARHLYVKTFLRSGELAGMYGRLVLIGAALMLLLPSLLAKTVAAALLLLMTASQLNGLWRQQSKRNSELLLFPVPSPVQRRAFVWMRSILLLLQVAVHVAAGMW</sequence>
<dbReference type="Pfam" id="PF05975">
    <property type="entry name" value="EcsB"/>
    <property type="match status" value="1"/>
</dbReference>
<keyword evidence="5" id="KW-1185">Reference proteome</keyword>
<dbReference type="OrthoDB" id="2447941at2"/>
<feature type="transmembrane region" description="Helical" evidence="1">
    <location>
        <begin position="197"/>
        <end position="213"/>
    </location>
</feature>
<protein>
    <submittedName>
        <fullName evidence="3">ABC transporter permease</fullName>
    </submittedName>
</protein>
<feature type="transmembrane region" description="Helical" evidence="1">
    <location>
        <begin position="105"/>
        <end position="126"/>
    </location>
</feature>
<dbReference type="Proteomes" id="UP000276178">
    <property type="component" value="Unassembled WGS sequence"/>
</dbReference>
<keyword evidence="1" id="KW-0812">Transmembrane</keyword>
<feature type="transmembrane region" description="Helical" evidence="1">
    <location>
        <begin position="20"/>
        <end position="43"/>
    </location>
</feature>
<dbReference type="GeneID" id="82809932"/>
<feature type="transmembrane region" description="Helical" evidence="1">
    <location>
        <begin position="49"/>
        <end position="72"/>
    </location>
</feature>
<comment type="caution">
    <text evidence="3">The sequence shown here is derived from an EMBL/GenBank/DDBJ whole genome shotgun (WGS) entry which is preliminary data.</text>
</comment>
<evidence type="ECO:0000313" key="3">
    <source>
        <dbReference type="EMBL" id="RNB51165.1"/>
    </source>
</evidence>
<dbReference type="InterPro" id="IPR010288">
    <property type="entry name" value="EcsB_ABC"/>
</dbReference>
<evidence type="ECO:0000256" key="1">
    <source>
        <dbReference type="SAM" id="Phobius"/>
    </source>
</evidence>
<evidence type="ECO:0000313" key="4">
    <source>
        <dbReference type="Proteomes" id="UP000276178"/>
    </source>
</evidence>
<dbReference type="Proteomes" id="UP000317180">
    <property type="component" value="Unassembled WGS sequence"/>
</dbReference>
<evidence type="ECO:0000313" key="2">
    <source>
        <dbReference type="EMBL" id="GED27148.1"/>
    </source>
</evidence>
<evidence type="ECO:0000313" key="5">
    <source>
        <dbReference type="Proteomes" id="UP000317180"/>
    </source>
</evidence>
<dbReference type="EMBL" id="RHHN01000065">
    <property type="protein sequence ID" value="RNB51165.1"/>
    <property type="molecule type" value="Genomic_DNA"/>
</dbReference>
<dbReference type="EMBL" id="BJOD01000035">
    <property type="protein sequence ID" value="GED27148.1"/>
    <property type="molecule type" value="Genomic_DNA"/>
</dbReference>
<feature type="transmembrane region" description="Helical" evidence="1">
    <location>
        <begin position="138"/>
        <end position="159"/>
    </location>
</feature>
<dbReference type="AlphaFoldDB" id="A0A3M8AL41"/>
<gene>
    <name evidence="2" type="primary">ecsB</name>
    <name evidence="2" type="ORF">BAG01nite_32500</name>
    <name evidence="3" type="ORF">EB820_20130</name>
</gene>
<keyword evidence="1" id="KW-1133">Transmembrane helix</keyword>